<dbReference type="AlphaFoldDB" id="A0A6A4X7C9"/>
<dbReference type="Proteomes" id="UP000440578">
    <property type="component" value="Unassembled WGS sequence"/>
</dbReference>
<feature type="region of interest" description="Disordered" evidence="2">
    <location>
        <begin position="449"/>
        <end position="468"/>
    </location>
</feature>
<dbReference type="EMBL" id="VIIS01000097">
    <property type="protein sequence ID" value="KAF0313359.1"/>
    <property type="molecule type" value="Genomic_DNA"/>
</dbReference>
<evidence type="ECO:0000313" key="4">
    <source>
        <dbReference type="Proteomes" id="UP000440578"/>
    </source>
</evidence>
<dbReference type="OrthoDB" id="6432391at2759"/>
<sequence>MGSGQSCDSAYGSRRGTARVAPDSWAQSVKTNNMRSYPNSEPILDKKTLEEYLQIEREIAEAQRSDPDVLPQFKNKMTQLEEVNQRLEQLDEQLNRAPNTAASNERDQARKHQSELTGELNQLRYKVDNLEELHMRQDELLDNVPKPIAWTLGDALDIFLNDGEGPGAVVAGSTVFIDGVEPRAKIFGGGYGSRRESELEQELDMLEAQRARIMEANFKWRQAQMMMEYACRQLAVAVQKWQDLPDIPTIELEIRYTMPASARKSLLAANPGAIDMTRADGVDPADINREIERVFEAPQSDDPEEAKKQLQQNHDKASSLLRWFEQVLNTTIMQDLNAINRRVRLTTQALKEERIRLIKQKVHEIWGDDVEIEIEEDKTPDEQHIAVDLNSITDVSDKDLEQLNDEYMGLDDIDIGQMPTSEEIFGKSYEEFKQELDNMREKHETDMSVFLREQDRQAARTRGDLQAKLEARRKQRALRSLENKQRHALATGTTVS</sequence>
<comment type="caution">
    <text evidence="3">The sequence shown here is derived from an EMBL/GenBank/DDBJ whole genome shotgun (WGS) entry which is preliminary data.</text>
</comment>
<proteinExistence type="predicted"/>
<keyword evidence="1" id="KW-0175">Coiled coil</keyword>
<dbReference type="PANTHER" id="PTHR21974">
    <property type="entry name" value="RE15880P"/>
    <property type="match status" value="1"/>
</dbReference>
<dbReference type="PANTHER" id="PTHR21974:SF2">
    <property type="entry name" value="RE15880P"/>
    <property type="match status" value="1"/>
</dbReference>
<name>A0A6A4X7C9_AMPAM</name>
<accession>A0A6A4X7C9</accession>
<gene>
    <name evidence="3" type="ORF">FJT64_016111</name>
</gene>
<evidence type="ECO:0000256" key="1">
    <source>
        <dbReference type="SAM" id="Coils"/>
    </source>
</evidence>
<keyword evidence="4" id="KW-1185">Reference proteome</keyword>
<evidence type="ECO:0000256" key="2">
    <source>
        <dbReference type="SAM" id="MobiDB-lite"/>
    </source>
</evidence>
<protein>
    <submittedName>
        <fullName evidence="3">Uncharacterized protein</fullName>
    </submittedName>
</protein>
<feature type="coiled-coil region" evidence="1">
    <location>
        <begin position="70"/>
        <end position="133"/>
    </location>
</feature>
<dbReference type="GO" id="GO:0005929">
    <property type="term" value="C:cilium"/>
    <property type="evidence" value="ECO:0007669"/>
    <property type="project" value="TreeGrafter"/>
</dbReference>
<feature type="region of interest" description="Disordered" evidence="2">
    <location>
        <begin position="1"/>
        <end position="42"/>
    </location>
</feature>
<feature type="region of interest" description="Disordered" evidence="2">
    <location>
        <begin position="475"/>
        <end position="496"/>
    </location>
</feature>
<organism evidence="3 4">
    <name type="scientific">Amphibalanus amphitrite</name>
    <name type="common">Striped barnacle</name>
    <name type="synonym">Balanus amphitrite</name>
    <dbReference type="NCBI Taxonomy" id="1232801"/>
    <lineage>
        <taxon>Eukaryota</taxon>
        <taxon>Metazoa</taxon>
        <taxon>Ecdysozoa</taxon>
        <taxon>Arthropoda</taxon>
        <taxon>Crustacea</taxon>
        <taxon>Multicrustacea</taxon>
        <taxon>Cirripedia</taxon>
        <taxon>Thoracica</taxon>
        <taxon>Thoracicalcarea</taxon>
        <taxon>Balanomorpha</taxon>
        <taxon>Balanoidea</taxon>
        <taxon>Balanidae</taxon>
        <taxon>Amphibalaninae</taxon>
        <taxon>Amphibalanus</taxon>
    </lineage>
</organism>
<reference evidence="3 4" key="1">
    <citation type="submission" date="2019-07" db="EMBL/GenBank/DDBJ databases">
        <title>Draft genome assembly of a fouling barnacle, Amphibalanus amphitrite (Darwin, 1854): The first reference genome for Thecostraca.</title>
        <authorList>
            <person name="Kim W."/>
        </authorList>
    </citation>
    <scope>NUCLEOTIDE SEQUENCE [LARGE SCALE GENOMIC DNA]</scope>
    <source>
        <strain evidence="3">SNU_AA5</strain>
        <tissue evidence="3">Soma without cirri and trophi</tissue>
    </source>
</reference>
<evidence type="ECO:0000313" key="3">
    <source>
        <dbReference type="EMBL" id="KAF0313359.1"/>
    </source>
</evidence>
<feature type="compositionally biased region" description="Polar residues" evidence="2">
    <location>
        <begin position="25"/>
        <end position="39"/>
    </location>
</feature>